<keyword evidence="2" id="KW-0812">Transmembrane</keyword>
<keyword evidence="2" id="KW-1133">Transmembrane helix</keyword>
<evidence type="ECO:0000256" key="1">
    <source>
        <dbReference type="SAM" id="MobiDB-lite"/>
    </source>
</evidence>
<evidence type="ECO:0000313" key="3">
    <source>
        <dbReference type="EMBL" id="ORZ20350.1"/>
    </source>
</evidence>
<gene>
    <name evidence="3" type="ORF">BCR42DRAFT_408584</name>
</gene>
<accession>A0A1X2IPZ9</accession>
<feature type="region of interest" description="Disordered" evidence="1">
    <location>
        <begin position="32"/>
        <end position="98"/>
    </location>
</feature>
<keyword evidence="4" id="KW-1185">Reference proteome</keyword>
<evidence type="ECO:0000256" key="2">
    <source>
        <dbReference type="SAM" id="Phobius"/>
    </source>
</evidence>
<dbReference type="EMBL" id="MCGE01000006">
    <property type="protein sequence ID" value="ORZ20350.1"/>
    <property type="molecule type" value="Genomic_DNA"/>
</dbReference>
<name>A0A1X2IPZ9_9FUNG</name>
<sequence>MSFNPPLVLCIVAVLLCVGYYLYVQRRKHLANKAKTQGATAARRPPTTNHQVINMPSNSGRGTVPYYGQEYPTLNANSNPRPSSSTCAYDQPPPFKPEEVVTLPPPAYNEHKNDVRLPTGI</sequence>
<dbReference type="AlphaFoldDB" id="A0A1X2IPZ9"/>
<evidence type="ECO:0000313" key="4">
    <source>
        <dbReference type="Proteomes" id="UP000193560"/>
    </source>
</evidence>
<feature type="compositionally biased region" description="Polar residues" evidence="1">
    <location>
        <begin position="72"/>
        <end position="88"/>
    </location>
</feature>
<keyword evidence="2" id="KW-0472">Membrane</keyword>
<dbReference type="Proteomes" id="UP000193560">
    <property type="component" value="Unassembled WGS sequence"/>
</dbReference>
<dbReference type="OrthoDB" id="10427812at2759"/>
<feature type="compositionally biased region" description="Polar residues" evidence="1">
    <location>
        <begin position="46"/>
        <end position="61"/>
    </location>
</feature>
<reference evidence="3 4" key="1">
    <citation type="submission" date="2016-07" db="EMBL/GenBank/DDBJ databases">
        <title>Pervasive Adenine N6-methylation of Active Genes in Fungi.</title>
        <authorList>
            <consortium name="DOE Joint Genome Institute"/>
            <person name="Mondo S.J."/>
            <person name="Dannebaum R.O."/>
            <person name="Kuo R.C."/>
            <person name="Labutti K."/>
            <person name="Haridas S."/>
            <person name="Kuo A."/>
            <person name="Salamov A."/>
            <person name="Ahrendt S.R."/>
            <person name="Lipzen A."/>
            <person name="Sullivan W."/>
            <person name="Andreopoulos W.B."/>
            <person name="Clum A."/>
            <person name="Lindquist E."/>
            <person name="Daum C."/>
            <person name="Ramamoorthy G.K."/>
            <person name="Gryganskyi A."/>
            <person name="Culley D."/>
            <person name="Magnuson J.K."/>
            <person name="James T.Y."/>
            <person name="O'Malley M.A."/>
            <person name="Stajich J.E."/>
            <person name="Spatafora J.W."/>
            <person name="Visel A."/>
            <person name="Grigoriev I.V."/>
        </authorList>
    </citation>
    <scope>NUCLEOTIDE SEQUENCE [LARGE SCALE GENOMIC DNA]</scope>
    <source>
        <strain evidence="3 4">NRRL 1336</strain>
    </source>
</reference>
<organism evidence="3 4">
    <name type="scientific">Absidia repens</name>
    <dbReference type="NCBI Taxonomy" id="90262"/>
    <lineage>
        <taxon>Eukaryota</taxon>
        <taxon>Fungi</taxon>
        <taxon>Fungi incertae sedis</taxon>
        <taxon>Mucoromycota</taxon>
        <taxon>Mucoromycotina</taxon>
        <taxon>Mucoromycetes</taxon>
        <taxon>Mucorales</taxon>
        <taxon>Cunninghamellaceae</taxon>
        <taxon>Absidia</taxon>
    </lineage>
</organism>
<protein>
    <submittedName>
        <fullName evidence="3">Uncharacterized protein</fullName>
    </submittedName>
</protein>
<proteinExistence type="predicted"/>
<feature type="transmembrane region" description="Helical" evidence="2">
    <location>
        <begin position="6"/>
        <end position="24"/>
    </location>
</feature>
<comment type="caution">
    <text evidence="3">The sequence shown here is derived from an EMBL/GenBank/DDBJ whole genome shotgun (WGS) entry which is preliminary data.</text>
</comment>